<name>A0A0N5AKC1_9BILA</name>
<evidence type="ECO:0000313" key="2">
    <source>
        <dbReference type="WBParaSite" id="SMUV_0000493701-mRNA-1"/>
    </source>
</evidence>
<protein>
    <submittedName>
        <fullName evidence="2">Sporulation protein YtfJ</fullName>
    </submittedName>
</protein>
<dbReference type="WBParaSite" id="SMUV_0000493701-mRNA-1">
    <property type="protein sequence ID" value="SMUV_0000493701-mRNA-1"/>
    <property type="gene ID" value="SMUV_0000493701"/>
</dbReference>
<reference evidence="2" key="1">
    <citation type="submission" date="2017-02" db="UniProtKB">
        <authorList>
            <consortium name="WormBaseParasite"/>
        </authorList>
    </citation>
    <scope>IDENTIFICATION</scope>
</reference>
<dbReference type="Proteomes" id="UP000046393">
    <property type="component" value="Unplaced"/>
</dbReference>
<organism evidence="1 2">
    <name type="scientific">Syphacia muris</name>
    <dbReference type="NCBI Taxonomy" id="451379"/>
    <lineage>
        <taxon>Eukaryota</taxon>
        <taxon>Metazoa</taxon>
        <taxon>Ecdysozoa</taxon>
        <taxon>Nematoda</taxon>
        <taxon>Chromadorea</taxon>
        <taxon>Rhabditida</taxon>
        <taxon>Spirurina</taxon>
        <taxon>Oxyuridomorpha</taxon>
        <taxon>Oxyuroidea</taxon>
        <taxon>Oxyuridae</taxon>
        <taxon>Syphacia</taxon>
    </lineage>
</organism>
<evidence type="ECO:0000313" key="1">
    <source>
        <dbReference type="Proteomes" id="UP000046393"/>
    </source>
</evidence>
<sequence>MEELVLGTLSNLITQILATLAISNESGTVTINDKLVIEITNKGIITGLFQPGSGIPFGVPTRVRNTIKTTTI</sequence>
<keyword evidence="1" id="KW-1185">Reference proteome</keyword>
<proteinExistence type="predicted"/>
<accession>A0A0N5AKC1</accession>
<dbReference type="AlphaFoldDB" id="A0A0N5AKC1"/>